<dbReference type="PROSITE" id="PS00292">
    <property type="entry name" value="CYCLINS"/>
    <property type="match status" value="1"/>
</dbReference>
<feature type="non-terminal residue" evidence="8">
    <location>
        <position position="1"/>
    </location>
</feature>
<evidence type="ECO:0000256" key="5">
    <source>
        <dbReference type="RuleBase" id="RU000383"/>
    </source>
</evidence>
<dbReference type="Proteomes" id="UP000533896">
    <property type="component" value="Unassembled WGS sequence"/>
</dbReference>
<dbReference type="InterPro" id="IPR006671">
    <property type="entry name" value="Cyclin_N"/>
</dbReference>
<proteinExistence type="inferred from homology"/>
<organism evidence="8 9">
    <name type="scientific">Lophotis ruficrista</name>
    <dbReference type="NCBI Taxonomy" id="172689"/>
    <lineage>
        <taxon>Eukaryota</taxon>
        <taxon>Metazoa</taxon>
        <taxon>Chordata</taxon>
        <taxon>Craniata</taxon>
        <taxon>Vertebrata</taxon>
        <taxon>Euteleostomi</taxon>
        <taxon>Archelosauria</taxon>
        <taxon>Archosauria</taxon>
        <taxon>Dinosauria</taxon>
        <taxon>Saurischia</taxon>
        <taxon>Theropoda</taxon>
        <taxon>Coelurosauria</taxon>
        <taxon>Aves</taxon>
        <taxon>Neognathae</taxon>
        <taxon>Neoaves</taxon>
        <taxon>Otidimorphae</taxon>
        <taxon>Otidiformes</taxon>
        <taxon>Otididae</taxon>
        <taxon>Lophotis</taxon>
    </lineage>
</organism>
<dbReference type="EMBL" id="VWYV01001044">
    <property type="protein sequence ID" value="NXE13367.1"/>
    <property type="molecule type" value="Genomic_DNA"/>
</dbReference>
<evidence type="ECO:0000259" key="6">
    <source>
        <dbReference type="SMART" id="SM00385"/>
    </source>
</evidence>
<dbReference type="InterPro" id="IPR046965">
    <property type="entry name" value="Cyclin_A/B-like"/>
</dbReference>
<name>A0A7K8K8J1_9AVES</name>
<dbReference type="GO" id="GO:0051301">
    <property type="term" value="P:cell division"/>
    <property type="evidence" value="ECO:0007669"/>
    <property type="project" value="UniProtKB-KW"/>
</dbReference>
<keyword evidence="3 5" id="KW-0195">Cyclin</keyword>
<evidence type="ECO:0000256" key="1">
    <source>
        <dbReference type="ARBA" id="ARBA00006955"/>
    </source>
</evidence>
<sequence>AALLLFQVTRGMENGGIELRSKAKTHLPGKRAALEEIGNKVAVRGTHITKKAECSKASIKPTKGPAKMTNVTALPKPTAAVNRAFKENGVPKVLSPVPMDVSMQEEDLCQAFSDVLLNNVEDIDAEDGENPQLCSDYVKDIYLYLRELEVQQSVRPHYLDGKTINGRMRAILVDWLVQVHSRFQLLQETLYMCVAVMDRFLQSHPVPRTRLQLVGVTALFLASKYEEVFSPDVADFVYITDDAYTSSEVRQMEITILKELNFDLGRPLPIHFLRRASKAGEVARNGSRLYSLGPVFSNFTGTINYTYLEQSPCFESHLLSGDRRGTKHQYYTGYTEDNLAMTMKHMAKNVVKVNENLTKYTAIKNKYASSKLLAISAIPQLRGEIVKDLASSLL</sequence>
<dbReference type="Gene3D" id="1.10.472.10">
    <property type="entry name" value="Cyclin-like"/>
    <property type="match status" value="2"/>
</dbReference>
<feature type="domain" description="Cyclin-like" evidence="6">
    <location>
        <begin position="174"/>
        <end position="258"/>
    </location>
</feature>
<comment type="caution">
    <text evidence="8">The sequence shown here is derived from an EMBL/GenBank/DDBJ whole genome shotgun (WGS) entry which is preliminary data.</text>
</comment>
<dbReference type="SMART" id="SM01332">
    <property type="entry name" value="Cyclin_C"/>
    <property type="match status" value="1"/>
</dbReference>
<keyword evidence="2" id="KW-0132">Cell division</keyword>
<comment type="similarity">
    <text evidence="1">Belongs to the cyclin family. Cyclin AB subfamily.</text>
</comment>
<dbReference type="SUPFAM" id="SSF47954">
    <property type="entry name" value="Cyclin-like"/>
    <property type="match status" value="2"/>
</dbReference>
<dbReference type="SMART" id="SM00385">
    <property type="entry name" value="CYCLIN"/>
    <property type="match status" value="1"/>
</dbReference>
<dbReference type="Pfam" id="PF00134">
    <property type="entry name" value="Cyclin_N"/>
    <property type="match status" value="1"/>
</dbReference>
<dbReference type="PIRSF" id="PIRSF001771">
    <property type="entry name" value="Cyclin_A_B_D_E"/>
    <property type="match status" value="1"/>
</dbReference>
<evidence type="ECO:0000313" key="8">
    <source>
        <dbReference type="EMBL" id="NXE13367.1"/>
    </source>
</evidence>
<dbReference type="FunFam" id="1.10.472.10:FF:000001">
    <property type="entry name" value="G2/mitotic-specific cyclin"/>
    <property type="match status" value="1"/>
</dbReference>
<reference evidence="8 9" key="1">
    <citation type="submission" date="2019-09" db="EMBL/GenBank/DDBJ databases">
        <title>Bird 10,000 Genomes (B10K) Project - Family phase.</title>
        <authorList>
            <person name="Zhang G."/>
        </authorList>
    </citation>
    <scope>NUCLEOTIDE SEQUENCE [LARGE SCALE GENOMIC DNA]</scope>
    <source>
        <strain evidence="8">B10K-CU-031-23</strain>
    </source>
</reference>
<evidence type="ECO:0000256" key="3">
    <source>
        <dbReference type="ARBA" id="ARBA00023127"/>
    </source>
</evidence>
<protein>
    <submittedName>
        <fullName evidence="8">CCNB2 protein</fullName>
    </submittedName>
</protein>
<dbReference type="InterPro" id="IPR039361">
    <property type="entry name" value="Cyclin"/>
</dbReference>
<keyword evidence="4" id="KW-0131">Cell cycle</keyword>
<evidence type="ECO:0000259" key="7">
    <source>
        <dbReference type="SMART" id="SM01332"/>
    </source>
</evidence>
<evidence type="ECO:0000313" key="9">
    <source>
        <dbReference type="Proteomes" id="UP000533896"/>
    </source>
</evidence>
<dbReference type="InterPro" id="IPR036915">
    <property type="entry name" value="Cyclin-like_sf"/>
</dbReference>
<dbReference type="GO" id="GO:0044772">
    <property type="term" value="P:mitotic cell cycle phase transition"/>
    <property type="evidence" value="ECO:0007669"/>
    <property type="project" value="InterPro"/>
</dbReference>
<dbReference type="InterPro" id="IPR004367">
    <property type="entry name" value="Cyclin_C-dom"/>
</dbReference>
<evidence type="ECO:0000256" key="2">
    <source>
        <dbReference type="ARBA" id="ARBA00022618"/>
    </source>
</evidence>
<accession>A0A7K8K8J1</accession>
<dbReference type="OrthoDB" id="5590282at2759"/>
<feature type="non-terminal residue" evidence="8">
    <location>
        <position position="394"/>
    </location>
</feature>
<feature type="domain" description="Cyclin C-terminal" evidence="7">
    <location>
        <begin position="267"/>
        <end position="381"/>
    </location>
</feature>
<dbReference type="PANTHER" id="PTHR10177">
    <property type="entry name" value="CYCLINS"/>
    <property type="match status" value="1"/>
</dbReference>
<dbReference type="GO" id="GO:0016538">
    <property type="term" value="F:cyclin-dependent protein serine/threonine kinase regulator activity"/>
    <property type="evidence" value="ECO:0007669"/>
    <property type="project" value="InterPro"/>
</dbReference>
<dbReference type="InterPro" id="IPR048258">
    <property type="entry name" value="Cyclins_cyclin-box"/>
</dbReference>
<evidence type="ECO:0000256" key="4">
    <source>
        <dbReference type="ARBA" id="ARBA00023306"/>
    </source>
</evidence>
<gene>
    <name evidence="8" type="primary">Ccnb2</name>
    <name evidence="8" type="ORF">LOPRUF_R08475</name>
</gene>
<keyword evidence="9" id="KW-1185">Reference proteome</keyword>
<dbReference type="InterPro" id="IPR013763">
    <property type="entry name" value="Cyclin-like_dom"/>
</dbReference>
<dbReference type="AlphaFoldDB" id="A0A7K8K8J1"/>
<dbReference type="Pfam" id="PF02984">
    <property type="entry name" value="Cyclin_C"/>
    <property type="match status" value="1"/>
</dbReference>